<organism evidence="1 2">
    <name type="scientific">Paenibacillus terreus</name>
    <dbReference type="NCBI Taxonomy" id="1387834"/>
    <lineage>
        <taxon>Bacteria</taxon>
        <taxon>Bacillati</taxon>
        <taxon>Bacillota</taxon>
        <taxon>Bacilli</taxon>
        <taxon>Bacillales</taxon>
        <taxon>Paenibacillaceae</taxon>
        <taxon>Paenibacillus</taxon>
    </lineage>
</organism>
<reference evidence="1 2" key="1">
    <citation type="submission" date="2024-09" db="EMBL/GenBank/DDBJ databases">
        <authorList>
            <person name="Ruan L."/>
        </authorList>
    </citation>
    <scope>NUCLEOTIDE SEQUENCE [LARGE SCALE GENOMIC DNA]</scope>
    <source>
        <strain evidence="1 2">D33</strain>
    </source>
</reference>
<comment type="caution">
    <text evidence="1">The sequence shown here is derived from an EMBL/GenBank/DDBJ whole genome shotgun (WGS) entry which is preliminary data.</text>
</comment>
<proteinExistence type="predicted"/>
<dbReference type="EMBL" id="JBHILM010000031">
    <property type="protein sequence ID" value="MFB5683869.1"/>
    <property type="molecule type" value="Genomic_DNA"/>
</dbReference>
<protein>
    <submittedName>
        <fullName evidence="1">DUF1802 family protein</fullName>
    </submittedName>
</protein>
<gene>
    <name evidence="1" type="ORF">ACE3NQ_23420</name>
</gene>
<evidence type="ECO:0000313" key="1">
    <source>
        <dbReference type="EMBL" id="MFB5683869.1"/>
    </source>
</evidence>
<keyword evidence="2" id="KW-1185">Reference proteome</keyword>
<sequence>MNERAVALKEWASAIGALENGRQIILMRKGGIAEGTRHFQLQRNAFYLYPTYEHQRRELVKEQDRHRIDDSLEHWHPDNTTVQLRTYAEAVEDIEVHDQGTLDLLREYHMWTDDFAAERLKWKRKDPLHILLLRIYKLKQPVEIEIRPEYLGCRSWISMDARPVTSEMTPVLDAREFEAQVREIKSTLNA</sequence>
<dbReference type="Pfam" id="PF08819">
    <property type="entry name" value="DUF1802"/>
    <property type="match status" value="1"/>
</dbReference>
<dbReference type="Proteomes" id="UP001580407">
    <property type="component" value="Unassembled WGS sequence"/>
</dbReference>
<dbReference type="InterPro" id="IPR008307">
    <property type="entry name" value="UCP018957"/>
</dbReference>
<dbReference type="RefSeq" id="WP_375527589.1">
    <property type="nucleotide sequence ID" value="NZ_JBHILM010000031.1"/>
</dbReference>
<accession>A0ABV5BES8</accession>
<dbReference type="InterPro" id="IPR014923">
    <property type="entry name" value="DUF1802"/>
</dbReference>
<name>A0ABV5BES8_9BACL</name>
<evidence type="ECO:0000313" key="2">
    <source>
        <dbReference type="Proteomes" id="UP001580407"/>
    </source>
</evidence>
<dbReference type="PIRSF" id="PIRSF018957">
    <property type="entry name" value="UCP018957"/>
    <property type="match status" value="1"/>
</dbReference>